<keyword evidence="2" id="KW-0732">Signal</keyword>
<accession>A0A7E4VT93</accession>
<feature type="transmembrane region" description="Helical" evidence="1">
    <location>
        <begin position="232"/>
        <end position="253"/>
    </location>
</feature>
<reference evidence="4" key="2">
    <citation type="submission" date="2020-10" db="UniProtKB">
        <authorList>
            <consortium name="WormBaseParasite"/>
        </authorList>
    </citation>
    <scope>IDENTIFICATION</scope>
</reference>
<keyword evidence="1" id="KW-1133">Transmembrane helix</keyword>
<keyword evidence="1" id="KW-0812">Transmembrane</keyword>
<evidence type="ECO:0000313" key="4">
    <source>
        <dbReference type="WBParaSite" id="Pan_g3127.t1"/>
    </source>
</evidence>
<dbReference type="WBParaSite" id="Pan_g3127.t1">
    <property type="protein sequence ID" value="Pan_g3127.t1"/>
    <property type="gene ID" value="Pan_g3127"/>
</dbReference>
<sequence length="278" mass="31952">MFLRIFCLIFTASLSKFLSVGAENPEYRPFQDPVYGDFGLLDSEGHPCLYLKLRARIYNFNLNSSDIALELADLSNNTVAIAGFCALHNEVTKHSFIEARWNQNYRLKTLKLSFVERYEEMQPSILELRWQLAKVVYEEVYEKSRSKRPIVFETRNTSIVVSAPLHQKFVCKDSLNITLHHANEKIYKPFVLELLPEIDIQPMNTGSGFGSNAYLCERTRRRTLSESFQSKMTIFSGVVLGISSVLTLIGHSLRRFFLPERRQMYNSLGATTQIASDQ</sequence>
<evidence type="ECO:0000313" key="3">
    <source>
        <dbReference type="Proteomes" id="UP000492821"/>
    </source>
</evidence>
<protein>
    <submittedName>
        <fullName evidence="4">Uncharacterized protein</fullName>
    </submittedName>
</protein>
<feature type="chain" id="PRO_5029011839" evidence="2">
    <location>
        <begin position="23"/>
        <end position="278"/>
    </location>
</feature>
<proteinExistence type="predicted"/>
<keyword evidence="1" id="KW-0472">Membrane</keyword>
<dbReference type="AlphaFoldDB" id="A0A7E4VT93"/>
<evidence type="ECO:0000256" key="2">
    <source>
        <dbReference type="SAM" id="SignalP"/>
    </source>
</evidence>
<reference evidence="3" key="1">
    <citation type="journal article" date="2013" name="Genetics">
        <title>The draft genome and transcriptome of Panagrellus redivivus are shaped by the harsh demands of a free-living lifestyle.</title>
        <authorList>
            <person name="Srinivasan J."/>
            <person name="Dillman A.R."/>
            <person name="Macchietto M.G."/>
            <person name="Heikkinen L."/>
            <person name="Lakso M."/>
            <person name="Fracchia K.M."/>
            <person name="Antoshechkin I."/>
            <person name="Mortazavi A."/>
            <person name="Wong G."/>
            <person name="Sternberg P.W."/>
        </authorList>
    </citation>
    <scope>NUCLEOTIDE SEQUENCE [LARGE SCALE GENOMIC DNA]</scope>
    <source>
        <strain evidence="3">MT8872</strain>
    </source>
</reference>
<keyword evidence="3" id="KW-1185">Reference proteome</keyword>
<name>A0A7E4VT93_PANRE</name>
<feature type="signal peptide" evidence="2">
    <location>
        <begin position="1"/>
        <end position="22"/>
    </location>
</feature>
<organism evidence="3 4">
    <name type="scientific">Panagrellus redivivus</name>
    <name type="common">Microworm</name>
    <dbReference type="NCBI Taxonomy" id="6233"/>
    <lineage>
        <taxon>Eukaryota</taxon>
        <taxon>Metazoa</taxon>
        <taxon>Ecdysozoa</taxon>
        <taxon>Nematoda</taxon>
        <taxon>Chromadorea</taxon>
        <taxon>Rhabditida</taxon>
        <taxon>Tylenchina</taxon>
        <taxon>Panagrolaimomorpha</taxon>
        <taxon>Panagrolaimoidea</taxon>
        <taxon>Panagrolaimidae</taxon>
        <taxon>Panagrellus</taxon>
    </lineage>
</organism>
<evidence type="ECO:0000256" key="1">
    <source>
        <dbReference type="SAM" id="Phobius"/>
    </source>
</evidence>
<dbReference type="Gene3D" id="2.40.160.110">
    <property type="match status" value="1"/>
</dbReference>
<dbReference type="Proteomes" id="UP000492821">
    <property type="component" value="Unassembled WGS sequence"/>
</dbReference>